<dbReference type="Proteomes" id="UP000294678">
    <property type="component" value="Unassembled WGS sequence"/>
</dbReference>
<proteinExistence type="predicted"/>
<evidence type="ECO:0000313" key="1">
    <source>
        <dbReference type="EMBL" id="TDT71553.1"/>
    </source>
</evidence>
<organism evidence="1 2">
    <name type="scientific">Hypnocyclicus thermotrophus</name>
    <dbReference type="NCBI Taxonomy" id="1627895"/>
    <lineage>
        <taxon>Bacteria</taxon>
        <taxon>Fusobacteriati</taxon>
        <taxon>Fusobacteriota</taxon>
        <taxon>Fusobacteriia</taxon>
        <taxon>Fusobacteriales</taxon>
        <taxon>Fusobacteriaceae</taxon>
        <taxon>Hypnocyclicus</taxon>
    </lineage>
</organism>
<accession>A0AA46DZ91</accession>
<name>A0AA46DZ91_9FUSO</name>
<evidence type="ECO:0008006" key="3">
    <source>
        <dbReference type="Google" id="ProtNLM"/>
    </source>
</evidence>
<dbReference type="RefSeq" id="WP_134112814.1">
    <property type="nucleotide sequence ID" value="NZ_SOBG01000003.1"/>
</dbReference>
<evidence type="ECO:0000313" key="2">
    <source>
        <dbReference type="Proteomes" id="UP000294678"/>
    </source>
</evidence>
<comment type="caution">
    <text evidence="1">The sequence shown here is derived from an EMBL/GenBank/DDBJ whole genome shotgun (WGS) entry which is preliminary data.</text>
</comment>
<dbReference type="SUPFAM" id="SSF88659">
    <property type="entry name" value="Sigma3 and sigma4 domains of RNA polymerase sigma factors"/>
    <property type="match status" value="1"/>
</dbReference>
<keyword evidence="2" id="KW-1185">Reference proteome</keyword>
<reference evidence="1 2" key="1">
    <citation type="submission" date="2019-03" db="EMBL/GenBank/DDBJ databases">
        <title>Genomic Encyclopedia of Type Strains, Phase IV (KMG-IV): sequencing the most valuable type-strain genomes for metagenomic binning, comparative biology and taxonomic classification.</title>
        <authorList>
            <person name="Goeker M."/>
        </authorList>
    </citation>
    <scope>NUCLEOTIDE SEQUENCE [LARGE SCALE GENOMIC DNA]</scope>
    <source>
        <strain evidence="1 2">DSM 100055</strain>
    </source>
</reference>
<dbReference type="InterPro" id="IPR013324">
    <property type="entry name" value="RNA_pol_sigma_r3/r4-like"/>
</dbReference>
<sequence length="182" mass="21813">MKIRVLYEDNIKNGHKFYTTIEIPDNDYSVMLDIDYEQRLAEAKPEKKAEVKRCETVQEMFDLMNSKEYNHWRRYHRHLGNPKTPYRKDDESEDETDVMDTIADDTQEIERNHQYEYEDVCQKIRSALGKKQEWADIFIAVRIDGTPIREYAKSLGVNENNITKKLKRAEKKLKEIFEKCQI</sequence>
<protein>
    <recommendedName>
        <fullName evidence="3">RNA polymerase sigma factor (Sigma-70 family)</fullName>
    </recommendedName>
</protein>
<dbReference type="Gene3D" id="1.10.10.10">
    <property type="entry name" value="Winged helix-like DNA-binding domain superfamily/Winged helix DNA-binding domain"/>
    <property type="match status" value="1"/>
</dbReference>
<dbReference type="AlphaFoldDB" id="A0AA46DZ91"/>
<gene>
    <name evidence="1" type="ORF">EV215_0931</name>
</gene>
<dbReference type="EMBL" id="SOBG01000003">
    <property type="protein sequence ID" value="TDT71553.1"/>
    <property type="molecule type" value="Genomic_DNA"/>
</dbReference>
<dbReference type="InterPro" id="IPR036388">
    <property type="entry name" value="WH-like_DNA-bd_sf"/>
</dbReference>